<dbReference type="SMART" id="SM00563">
    <property type="entry name" value="PlsC"/>
    <property type="match status" value="1"/>
</dbReference>
<keyword evidence="4" id="KW-0472">Membrane</keyword>
<dbReference type="PANTHER" id="PTHR10434">
    <property type="entry name" value="1-ACYL-SN-GLYCEROL-3-PHOSPHATE ACYLTRANSFERASE"/>
    <property type="match status" value="1"/>
</dbReference>
<dbReference type="Proteomes" id="UP000284379">
    <property type="component" value="Unassembled WGS sequence"/>
</dbReference>
<evidence type="ECO:0000256" key="3">
    <source>
        <dbReference type="ARBA" id="ARBA00023315"/>
    </source>
</evidence>
<feature type="transmembrane region" description="Helical" evidence="4">
    <location>
        <begin position="63"/>
        <end position="80"/>
    </location>
</feature>
<protein>
    <submittedName>
        <fullName evidence="6">Acyltransferase</fullName>
    </submittedName>
</protein>
<name>A0A413VEB5_9BACE</name>
<dbReference type="AlphaFoldDB" id="A0A413VEB5"/>
<proteinExistence type="predicted"/>
<evidence type="ECO:0000313" key="7">
    <source>
        <dbReference type="Proteomes" id="UP000284379"/>
    </source>
</evidence>
<dbReference type="EMBL" id="QSGO01000020">
    <property type="protein sequence ID" value="RHB31875.1"/>
    <property type="molecule type" value="Genomic_DNA"/>
</dbReference>
<keyword evidence="4" id="KW-1133">Transmembrane helix</keyword>
<dbReference type="GO" id="GO:0006654">
    <property type="term" value="P:phosphatidic acid biosynthetic process"/>
    <property type="evidence" value="ECO:0007669"/>
    <property type="project" value="TreeGrafter"/>
</dbReference>
<evidence type="ECO:0000259" key="5">
    <source>
        <dbReference type="SMART" id="SM00563"/>
    </source>
</evidence>
<comment type="pathway">
    <text evidence="1">Lipid metabolism.</text>
</comment>
<dbReference type="RefSeq" id="WP_002561714.1">
    <property type="nucleotide sequence ID" value="NZ_CABJFV010000020.1"/>
</dbReference>
<dbReference type="GO" id="GO:0003841">
    <property type="term" value="F:1-acylglycerol-3-phosphate O-acyltransferase activity"/>
    <property type="evidence" value="ECO:0007669"/>
    <property type="project" value="TreeGrafter"/>
</dbReference>
<evidence type="ECO:0000313" key="6">
    <source>
        <dbReference type="EMBL" id="RHB31875.1"/>
    </source>
</evidence>
<dbReference type="GeneID" id="69501580"/>
<gene>
    <name evidence="6" type="ORF">DW888_17235</name>
</gene>
<organism evidence="6 7">
    <name type="scientific">Bacteroides nordii</name>
    <dbReference type="NCBI Taxonomy" id="291645"/>
    <lineage>
        <taxon>Bacteria</taxon>
        <taxon>Pseudomonadati</taxon>
        <taxon>Bacteroidota</taxon>
        <taxon>Bacteroidia</taxon>
        <taxon>Bacteroidales</taxon>
        <taxon>Bacteroidaceae</taxon>
        <taxon>Bacteroides</taxon>
    </lineage>
</organism>
<accession>A0A413VEB5</accession>
<dbReference type="SUPFAM" id="SSF69593">
    <property type="entry name" value="Glycerol-3-phosphate (1)-acyltransferase"/>
    <property type="match status" value="1"/>
</dbReference>
<comment type="caution">
    <text evidence="6">The sequence shown here is derived from an EMBL/GenBank/DDBJ whole genome shotgun (WGS) entry which is preliminary data.</text>
</comment>
<keyword evidence="2 6" id="KW-0808">Transferase</keyword>
<dbReference type="PANTHER" id="PTHR10434:SF9">
    <property type="entry name" value="PHOSPHOLIPID_GLYCEROL ACYLTRANSFERASE DOMAIN-CONTAINING PROTEIN"/>
    <property type="match status" value="1"/>
</dbReference>
<evidence type="ECO:0000256" key="4">
    <source>
        <dbReference type="SAM" id="Phobius"/>
    </source>
</evidence>
<sequence length="186" mass="21454">MKKAIYSFIYFRLLGWKMNVTVPNYDKCVVCAAPHTTNLDLFIGKLFYGAWGRKTSFMMKKDWFFFPLGIIFKAVGGIPVDRSRKTSLVDQMAHKFAESKKFHLAITPEGTRKRNPNWKKGFYYIALKAQVPIVLVGIDYTTKTISSTKAIMPTGDIEKDMREIKLYFKDFKGKHPENFSIGDIDE</sequence>
<keyword evidence="4" id="KW-0812">Transmembrane</keyword>
<evidence type="ECO:0000256" key="2">
    <source>
        <dbReference type="ARBA" id="ARBA00022679"/>
    </source>
</evidence>
<reference evidence="6 7" key="1">
    <citation type="submission" date="2018-08" db="EMBL/GenBank/DDBJ databases">
        <title>A genome reference for cultivated species of the human gut microbiota.</title>
        <authorList>
            <person name="Zou Y."/>
            <person name="Xue W."/>
            <person name="Luo G."/>
        </authorList>
    </citation>
    <scope>NUCLEOTIDE SEQUENCE [LARGE SCALE GENOMIC DNA]</scope>
    <source>
        <strain evidence="6 7">AM40-30BH</strain>
    </source>
</reference>
<dbReference type="InterPro" id="IPR002123">
    <property type="entry name" value="Plipid/glycerol_acylTrfase"/>
</dbReference>
<keyword evidence="3 6" id="KW-0012">Acyltransferase</keyword>
<evidence type="ECO:0000256" key="1">
    <source>
        <dbReference type="ARBA" id="ARBA00005189"/>
    </source>
</evidence>
<dbReference type="Pfam" id="PF01553">
    <property type="entry name" value="Acyltransferase"/>
    <property type="match status" value="1"/>
</dbReference>
<feature type="domain" description="Phospholipid/glycerol acyltransferase" evidence="5">
    <location>
        <begin position="29"/>
        <end position="141"/>
    </location>
</feature>